<dbReference type="Proteomes" id="UP000614221">
    <property type="component" value="Unassembled WGS sequence"/>
</dbReference>
<evidence type="ECO:0000256" key="1">
    <source>
        <dbReference type="SAM" id="Phobius"/>
    </source>
</evidence>
<protein>
    <submittedName>
        <fullName evidence="2">Uncharacterized protein</fullName>
    </submittedName>
</protein>
<evidence type="ECO:0000313" key="3">
    <source>
        <dbReference type="Proteomes" id="UP000614221"/>
    </source>
</evidence>
<gene>
    <name evidence="2" type="ORF">GCM10009067_34050</name>
</gene>
<comment type="caution">
    <text evidence="2">The sequence shown here is derived from an EMBL/GenBank/DDBJ whole genome shotgun (WGS) entry which is preliminary data.</text>
</comment>
<accession>A0A830F601</accession>
<keyword evidence="1" id="KW-1133">Transmembrane helix</keyword>
<keyword evidence="1" id="KW-0472">Membrane</keyword>
<dbReference type="EMBL" id="BMPD01000007">
    <property type="protein sequence ID" value="GGK78935.1"/>
    <property type="molecule type" value="Genomic_DNA"/>
</dbReference>
<feature type="transmembrane region" description="Helical" evidence="1">
    <location>
        <begin position="21"/>
        <end position="44"/>
    </location>
</feature>
<dbReference type="AlphaFoldDB" id="A0A830F601"/>
<organism evidence="2 3">
    <name type="scientific">Haloarcula sebkhae</name>
    <dbReference type="NCBI Taxonomy" id="932660"/>
    <lineage>
        <taxon>Archaea</taxon>
        <taxon>Methanobacteriati</taxon>
        <taxon>Methanobacteriota</taxon>
        <taxon>Stenosarchaea group</taxon>
        <taxon>Halobacteria</taxon>
        <taxon>Halobacteriales</taxon>
        <taxon>Haloarculaceae</taxon>
        <taxon>Haloarcula</taxon>
    </lineage>
</organism>
<reference evidence="2" key="2">
    <citation type="submission" date="2020-09" db="EMBL/GenBank/DDBJ databases">
        <authorList>
            <person name="Sun Q."/>
            <person name="Ohkuma M."/>
        </authorList>
    </citation>
    <scope>NUCLEOTIDE SEQUENCE</scope>
    <source>
        <strain evidence="2">JCM 19018</strain>
    </source>
</reference>
<name>A0A830F601_9EURY</name>
<evidence type="ECO:0000313" key="2">
    <source>
        <dbReference type="EMBL" id="GGK78935.1"/>
    </source>
</evidence>
<proteinExistence type="predicted"/>
<sequence>MASANILAMSGLGSYATPSGRMFAAAWTGMALVMSLFVAIMTTFDIPVQATYVFAAGLTLRELVGLASWALQR</sequence>
<reference evidence="2" key="1">
    <citation type="journal article" date="2014" name="Int. J. Syst. Evol. Microbiol.">
        <title>Complete genome sequence of Corynebacterium casei LMG S-19264T (=DSM 44701T), isolated from a smear-ripened cheese.</title>
        <authorList>
            <consortium name="US DOE Joint Genome Institute (JGI-PGF)"/>
            <person name="Walter F."/>
            <person name="Albersmeier A."/>
            <person name="Kalinowski J."/>
            <person name="Ruckert C."/>
        </authorList>
    </citation>
    <scope>NUCLEOTIDE SEQUENCE</scope>
    <source>
        <strain evidence="2">JCM 19018</strain>
    </source>
</reference>
<keyword evidence="1" id="KW-0812">Transmembrane</keyword>